<proteinExistence type="predicted"/>
<dbReference type="InterPro" id="IPR036388">
    <property type="entry name" value="WH-like_DNA-bd_sf"/>
</dbReference>
<dbReference type="InterPro" id="IPR000835">
    <property type="entry name" value="HTH_MarR-typ"/>
</dbReference>
<keyword evidence="4" id="KW-0238">DNA-binding</keyword>
<organism evidence="7 8">
    <name type="scientific">Sessilibacter corallicola</name>
    <dbReference type="NCBI Taxonomy" id="2904075"/>
    <lineage>
        <taxon>Bacteria</taxon>
        <taxon>Pseudomonadati</taxon>
        <taxon>Pseudomonadota</taxon>
        <taxon>Gammaproteobacteria</taxon>
        <taxon>Cellvibrionales</taxon>
        <taxon>Cellvibrionaceae</taxon>
        <taxon>Sessilibacter</taxon>
    </lineage>
</organism>
<keyword evidence="8" id="KW-1185">Reference proteome</keyword>
<dbReference type="Gene3D" id="1.10.10.10">
    <property type="entry name" value="Winged helix-like DNA-binding domain superfamily/Winged helix DNA-binding domain"/>
    <property type="match status" value="1"/>
</dbReference>
<dbReference type="Pfam" id="PF22381">
    <property type="entry name" value="Staph_reg_Sar_Rot"/>
    <property type="match status" value="1"/>
</dbReference>
<dbReference type="Proteomes" id="UP001465153">
    <property type="component" value="Unassembled WGS sequence"/>
</dbReference>
<keyword evidence="5" id="KW-0804">Transcription</keyword>
<evidence type="ECO:0000256" key="1">
    <source>
        <dbReference type="ARBA" id="ARBA00004496"/>
    </source>
</evidence>
<evidence type="ECO:0000313" key="7">
    <source>
        <dbReference type="EMBL" id="GAA6168088.1"/>
    </source>
</evidence>
<evidence type="ECO:0000256" key="2">
    <source>
        <dbReference type="ARBA" id="ARBA00022490"/>
    </source>
</evidence>
<dbReference type="EMBL" id="BAABWN010000005">
    <property type="protein sequence ID" value="GAA6168088.1"/>
    <property type="molecule type" value="Genomic_DNA"/>
</dbReference>
<dbReference type="InterPro" id="IPR036390">
    <property type="entry name" value="WH_DNA-bd_sf"/>
</dbReference>
<keyword evidence="3" id="KW-0805">Transcription regulation</keyword>
<comment type="subcellular location">
    <subcellularLocation>
        <location evidence="1">Cytoplasm</location>
    </subcellularLocation>
</comment>
<gene>
    <name evidence="7" type="ORF">NBRC116591_18990</name>
</gene>
<comment type="caution">
    <text evidence="7">The sequence shown here is derived from an EMBL/GenBank/DDBJ whole genome shotgun (WGS) entry which is preliminary data.</text>
</comment>
<evidence type="ECO:0000259" key="6">
    <source>
        <dbReference type="PROSITE" id="PS50995"/>
    </source>
</evidence>
<protein>
    <submittedName>
        <fullName evidence="7">MarR family transcriptional regulator</fullName>
    </submittedName>
</protein>
<evidence type="ECO:0000256" key="3">
    <source>
        <dbReference type="ARBA" id="ARBA00023015"/>
    </source>
</evidence>
<evidence type="ECO:0000256" key="5">
    <source>
        <dbReference type="ARBA" id="ARBA00023163"/>
    </source>
</evidence>
<keyword evidence="2" id="KW-0963">Cytoplasm</keyword>
<name>A0ABQ0A8W6_9GAMM</name>
<sequence length="187" mass="21399">MSLLETQQLLERLANLLRSERRAALTDFGLQPVQFEVLDYLSQCNRFSDTPMAVTEYLRQTKGTVSQTLKVLEKYQLIMKVPDQDDKRVVHLHLTEKGNHLVDVLKPSPIFDSLKSSANSGEIDAMNHQLKNLLVNLQTQNELKSFGQCKYCRHNLRKAEGDFFCNLTQQSLSDSDIELICREQVAS</sequence>
<reference evidence="7 8" key="1">
    <citation type="submission" date="2024-04" db="EMBL/GenBank/DDBJ databases">
        <title>Draft genome sequence of Sessilibacter corallicola NBRC 116591.</title>
        <authorList>
            <person name="Miyakawa T."/>
            <person name="Kusuya Y."/>
            <person name="Miura T."/>
        </authorList>
    </citation>
    <scope>NUCLEOTIDE SEQUENCE [LARGE SCALE GENOMIC DNA]</scope>
    <source>
        <strain evidence="7 8">KU-00831-HH</strain>
    </source>
</reference>
<evidence type="ECO:0000256" key="4">
    <source>
        <dbReference type="ARBA" id="ARBA00023125"/>
    </source>
</evidence>
<dbReference type="SMART" id="SM00347">
    <property type="entry name" value="HTH_MARR"/>
    <property type="match status" value="1"/>
</dbReference>
<dbReference type="SUPFAM" id="SSF46785">
    <property type="entry name" value="Winged helix' DNA-binding domain"/>
    <property type="match status" value="1"/>
</dbReference>
<evidence type="ECO:0000313" key="8">
    <source>
        <dbReference type="Proteomes" id="UP001465153"/>
    </source>
</evidence>
<dbReference type="InterPro" id="IPR055166">
    <property type="entry name" value="Transc_reg_Sar_Rot_HTH"/>
</dbReference>
<dbReference type="InterPro" id="IPR039422">
    <property type="entry name" value="MarR/SlyA-like"/>
</dbReference>
<dbReference type="RefSeq" id="WP_353302746.1">
    <property type="nucleotide sequence ID" value="NZ_BAABWN010000005.1"/>
</dbReference>
<accession>A0ABQ0A8W6</accession>
<feature type="domain" description="HTH marR-type" evidence="6">
    <location>
        <begin position="3"/>
        <end position="135"/>
    </location>
</feature>
<dbReference type="PANTHER" id="PTHR33164:SF5">
    <property type="entry name" value="ORGANIC HYDROPEROXIDE RESISTANCE TRANSCRIPTIONAL REGULATOR"/>
    <property type="match status" value="1"/>
</dbReference>
<dbReference type="PROSITE" id="PS50995">
    <property type="entry name" value="HTH_MARR_2"/>
    <property type="match status" value="1"/>
</dbReference>
<dbReference type="PANTHER" id="PTHR33164">
    <property type="entry name" value="TRANSCRIPTIONAL REGULATOR, MARR FAMILY"/>
    <property type="match status" value="1"/>
</dbReference>